<dbReference type="InterPro" id="IPR036390">
    <property type="entry name" value="WH_DNA-bd_sf"/>
</dbReference>
<evidence type="ECO:0000259" key="3">
    <source>
        <dbReference type="Pfam" id="PF11800"/>
    </source>
</evidence>
<organism evidence="4 5">
    <name type="scientific">Litoreibacter ponti</name>
    <dbReference type="NCBI Taxonomy" id="1510457"/>
    <lineage>
        <taxon>Bacteria</taxon>
        <taxon>Pseudomonadati</taxon>
        <taxon>Pseudomonadota</taxon>
        <taxon>Alphaproteobacteria</taxon>
        <taxon>Rhodobacterales</taxon>
        <taxon>Roseobacteraceae</taxon>
        <taxon>Litoreibacter</taxon>
    </lineage>
</organism>
<keyword evidence="1" id="KW-0175">Coiled coil</keyword>
<sequence length="384" mass="42978">MILSTPRSPRGRGFVVFREIVMKHASQTEFWRPVEVVLPPDHGSCIDKWQALNALTDAAEQFELTHRTLGVLKALMTFLPDRLIHPEPGRAIVFPSNKTLAHRLNGMPDSTLRRHLARLVTLGIVSRHDSPNRKRYARRAGGAELAFGFDLSPIARHADQLQAAAERAREAREALALLRARLGTLRHRLLECEGLSSVTEDARIALRRKPDQARLTELSDRLQARLEEVELSNADAQNERHIQAGYKYISDSKGGSKNALATKKRNEEYPSDEPHETTKPISLQEVTARCREYQSYFPDRITSWLDVVLIASRLAHMLGIEREVFDEACRNLGQESAAIVVLCLLENAGRIKNPGGYLRQLSKDGRAGGVNLRALMPSVGEIVS</sequence>
<dbReference type="AlphaFoldDB" id="A0A2T6BCP2"/>
<evidence type="ECO:0000256" key="1">
    <source>
        <dbReference type="SAM" id="Coils"/>
    </source>
</evidence>
<name>A0A2T6BCP2_9RHOB</name>
<dbReference type="EMBL" id="QBKS01000003">
    <property type="protein sequence ID" value="PTX53845.1"/>
    <property type="molecule type" value="Genomic_DNA"/>
</dbReference>
<protein>
    <submittedName>
        <fullName evidence="4">Replication initiation protein RepC</fullName>
    </submittedName>
</protein>
<comment type="caution">
    <text evidence="4">The sequence shown here is derived from an EMBL/GenBank/DDBJ whole genome shotgun (WGS) entry which is preliminary data.</text>
</comment>
<proteinExistence type="predicted"/>
<evidence type="ECO:0000259" key="2">
    <source>
        <dbReference type="Pfam" id="PF03428"/>
    </source>
</evidence>
<gene>
    <name evidence="4" type="ORF">C8N43_3888</name>
</gene>
<evidence type="ECO:0000313" key="5">
    <source>
        <dbReference type="Proteomes" id="UP000243978"/>
    </source>
</evidence>
<feature type="domain" description="Plasmid replication protein C C-terminal" evidence="3">
    <location>
        <begin position="283"/>
        <end position="376"/>
    </location>
</feature>
<dbReference type="Pfam" id="PF11800">
    <property type="entry name" value="RP-C_C"/>
    <property type="match status" value="1"/>
</dbReference>
<dbReference type="InterPro" id="IPR021760">
    <property type="entry name" value="RepC_C"/>
</dbReference>
<dbReference type="NCBIfam" id="NF040974">
    <property type="entry name" value="RepABC_RepC"/>
    <property type="match status" value="1"/>
</dbReference>
<dbReference type="Proteomes" id="UP000243978">
    <property type="component" value="Unassembled WGS sequence"/>
</dbReference>
<reference evidence="4 5" key="1">
    <citation type="submission" date="2018-04" db="EMBL/GenBank/DDBJ databases">
        <title>Genomic Encyclopedia of Archaeal and Bacterial Type Strains, Phase II (KMG-II): from individual species to whole genera.</title>
        <authorList>
            <person name="Goeker M."/>
        </authorList>
    </citation>
    <scope>NUCLEOTIDE SEQUENCE [LARGE SCALE GENOMIC DNA]</scope>
    <source>
        <strain evidence="4 5">DSM 100977</strain>
    </source>
</reference>
<feature type="coiled-coil region" evidence="1">
    <location>
        <begin position="154"/>
        <end position="188"/>
    </location>
</feature>
<feature type="domain" description="Plasmid replication protein C N-terminal" evidence="2">
    <location>
        <begin position="44"/>
        <end position="188"/>
    </location>
</feature>
<accession>A0A2T6BCP2</accession>
<evidence type="ECO:0000313" key="4">
    <source>
        <dbReference type="EMBL" id="PTX53845.1"/>
    </source>
</evidence>
<dbReference type="InterPro" id="IPR047611">
    <property type="entry name" value="RepABC_RepC"/>
</dbReference>
<dbReference type="InterPro" id="IPR005090">
    <property type="entry name" value="RepC_N"/>
</dbReference>
<feature type="coiled-coil region" evidence="1">
    <location>
        <begin position="212"/>
        <end position="239"/>
    </location>
</feature>
<dbReference type="Pfam" id="PF03428">
    <property type="entry name" value="RP-C"/>
    <property type="match status" value="1"/>
</dbReference>
<keyword evidence="5" id="KW-1185">Reference proteome</keyword>
<dbReference type="SUPFAM" id="SSF46785">
    <property type="entry name" value="Winged helix' DNA-binding domain"/>
    <property type="match status" value="1"/>
</dbReference>